<dbReference type="EMBL" id="BOSL01000007">
    <property type="protein sequence ID" value="GIP53558.1"/>
    <property type="molecule type" value="Genomic_DNA"/>
</dbReference>
<evidence type="ECO:0000256" key="2">
    <source>
        <dbReference type="ARBA" id="ARBA00023315"/>
    </source>
</evidence>
<reference evidence="4 5" key="1">
    <citation type="submission" date="2021-03" db="EMBL/GenBank/DDBJ databases">
        <title>Antimicrobial resistance genes in bacteria isolated from Japanese honey, and their potential for conferring macrolide and lincosamide resistance in the American foulbrood pathogen Paenibacillus larvae.</title>
        <authorList>
            <person name="Okamoto M."/>
            <person name="Kumagai M."/>
            <person name="Kanamori H."/>
            <person name="Takamatsu D."/>
        </authorList>
    </citation>
    <scope>NUCLEOTIDE SEQUENCE [LARGE SCALE GENOMIC DNA]</scope>
    <source>
        <strain evidence="4 5">J42TS3</strain>
    </source>
</reference>
<sequence>MIRPAKKEDRSQAAVLMVDAIHDIADALTGESDKSKVLEQMEKYFCEEINRLSYRNCLIKTVGEQPVGIVVAYHGKDAPALDAPILKHLENSNGGVAATLDIEADPDDYYIDTVSVSPEFGGRGFGTELLQAAIQHAVEQGYPTVSLNVEEDNVKARKLYERLGFQRKKDIVIHHHTYAYMVKTL</sequence>
<evidence type="ECO:0000259" key="3">
    <source>
        <dbReference type="PROSITE" id="PS51186"/>
    </source>
</evidence>
<dbReference type="Gene3D" id="3.40.630.30">
    <property type="match status" value="1"/>
</dbReference>
<dbReference type="InterPro" id="IPR050832">
    <property type="entry name" value="Bact_Acetyltransf"/>
</dbReference>
<dbReference type="PANTHER" id="PTHR43877">
    <property type="entry name" value="AMINOALKYLPHOSPHONATE N-ACETYLTRANSFERASE-RELATED-RELATED"/>
    <property type="match status" value="1"/>
</dbReference>
<evidence type="ECO:0000313" key="5">
    <source>
        <dbReference type="Proteomes" id="UP000679992"/>
    </source>
</evidence>
<protein>
    <submittedName>
        <fullName evidence="4">N-acetyltransferase</fullName>
    </submittedName>
</protein>
<keyword evidence="5" id="KW-1185">Reference proteome</keyword>
<evidence type="ECO:0000313" key="4">
    <source>
        <dbReference type="EMBL" id="GIP53558.1"/>
    </source>
</evidence>
<evidence type="ECO:0000256" key="1">
    <source>
        <dbReference type="ARBA" id="ARBA00022679"/>
    </source>
</evidence>
<dbReference type="CDD" id="cd04301">
    <property type="entry name" value="NAT_SF"/>
    <property type="match status" value="1"/>
</dbReference>
<organism evidence="4 5">
    <name type="scientific">Paenibacillus vini</name>
    <dbReference type="NCBI Taxonomy" id="1476024"/>
    <lineage>
        <taxon>Bacteria</taxon>
        <taxon>Bacillati</taxon>
        <taxon>Bacillota</taxon>
        <taxon>Bacilli</taxon>
        <taxon>Bacillales</taxon>
        <taxon>Paenibacillaceae</taxon>
        <taxon>Paenibacillus</taxon>
    </lineage>
</organism>
<dbReference type="SUPFAM" id="SSF55729">
    <property type="entry name" value="Acyl-CoA N-acyltransferases (Nat)"/>
    <property type="match status" value="1"/>
</dbReference>
<dbReference type="PROSITE" id="PS51186">
    <property type="entry name" value="GNAT"/>
    <property type="match status" value="1"/>
</dbReference>
<accession>A0ABQ4MC75</accession>
<dbReference type="InterPro" id="IPR000182">
    <property type="entry name" value="GNAT_dom"/>
</dbReference>
<dbReference type="Proteomes" id="UP000679992">
    <property type="component" value="Unassembled WGS sequence"/>
</dbReference>
<dbReference type="InterPro" id="IPR016181">
    <property type="entry name" value="Acyl_CoA_acyltransferase"/>
</dbReference>
<gene>
    <name evidence="4" type="ORF">J42TS3_25930</name>
</gene>
<feature type="domain" description="N-acetyltransferase" evidence="3">
    <location>
        <begin position="1"/>
        <end position="185"/>
    </location>
</feature>
<proteinExistence type="predicted"/>
<comment type="caution">
    <text evidence="4">The sequence shown here is derived from an EMBL/GenBank/DDBJ whole genome shotgun (WGS) entry which is preliminary data.</text>
</comment>
<keyword evidence="1" id="KW-0808">Transferase</keyword>
<name>A0ABQ4MC75_9BACL</name>
<keyword evidence="2" id="KW-0012">Acyltransferase</keyword>
<dbReference type="Pfam" id="PF00583">
    <property type="entry name" value="Acetyltransf_1"/>
    <property type="match status" value="1"/>
</dbReference>
<dbReference type="RefSeq" id="WP_213655083.1">
    <property type="nucleotide sequence ID" value="NZ_BOSL01000007.1"/>
</dbReference>